<comment type="caution">
    <text evidence="2">The sequence shown here is derived from an EMBL/GenBank/DDBJ whole genome shotgun (WGS) entry which is preliminary data.</text>
</comment>
<dbReference type="RefSeq" id="WP_264510361.1">
    <property type="nucleotide sequence ID" value="NZ_JAPDDR010000001.1"/>
</dbReference>
<evidence type="ECO:0000313" key="2">
    <source>
        <dbReference type="EMBL" id="MCW1912189.1"/>
    </source>
</evidence>
<evidence type="ECO:0000256" key="1">
    <source>
        <dbReference type="SAM" id="Phobius"/>
    </source>
</evidence>
<keyword evidence="1" id="KW-0812">Transmembrane</keyword>
<keyword evidence="3" id="KW-1185">Reference proteome</keyword>
<dbReference type="Proteomes" id="UP001165653">
    <property type="component" value="Unassembled WGS sequence"/>
</dbReference>
<gene>
    <name evidence="2" type="ORF">OJ996_01305</name>
</gene>
<protein>
    <submittedName>
        <fullName evidence="2">Uncharacterized protein</fullName>
    </submittedName>
</protein>
<evidence type="ECO:0000313" key="3">
    <source>
        <dbReference type="Proteomes" id="UP001165653"/>
    </source>
</evidence>
<dbReference type="EMBL" id="JAPDDR010000001">
    <property type="protein sequence ID" value="MCW1912189.1"/>
    <property type="molecule type" value="Genomic_DNA"/>
</dbReference>
<proteinExistence type="predicted"/>
<keyword evidence="1" id="KW-1133">Transmembrane helix</keyword>
<name>A0ABT3FXW3_9BACT</name>
<accession>A0ABT3FXW3</accession>
<feature type="transmembrane region" description="Helical" evidence="1">
    <location>
        <begin position="17"/>
        <end position="40"/>
    </location>
</feature>
<reference evidence="2" key="1">
    <citation type="submission" date="2022-10" db="EMBL/GenBank/DDBJ databases">
        <title>Luteolibacter sp. GHJ8, whole genome shotgun sequencing project.</title>
        <authorList>
            <person name="Zhao G."/>
            <person name="Shen L."/>
        </authorList>
    </citation>
    <scope>NUCLEOTIDE SEQUENCE</scope>
    <source>
        <strain evidence="2">GHJ8</strain>
    </source>
</reference>
<organism evidence="2 3">
    <name type="scientific">Luteolibacter rhizosphaerae</name>
    <dbReference type="NCBI Taxonomy" id="2989719"/>
    <lineage>
        <taxon>Bacteria</taxon>
        <taxon>Pseudomonadati</taxon>
        <taxon>Verrucomicrobiota</taxon>
        <taxon>Verrucomicrobiia</taxon>
        <taxon>Verrucomicrobiales</taxon>
        <taxon>Verrucomicrobiaceae</taxon>
        <taxon>Luteolibacter</taxon>
    </lineage>
</organism>
<keyword evidence="1" id="KW-0472">Membrane</keyword>
<sequence>MNPVEPGPGFVIRHPRLFLAFSFLLLAGVWSTLILVAAAAGGR</sequence>